<dbReference type="InterPro" id="IPR017861">
    <property type="entry name" value="KAE1/TsaD"/>
</dbReference>
<dbReference type="NCBIfam" id="TIGR00329">
    <property type="entry name" value="gcp_kae1"/>
    <property type="match status" value="1"/>
</dbReference>
<reference evidence="10 11" key="1">
    <citation type="journal article" date="2020" name="Nature">
        <title>Bacterial chemolithoautotrophy via manganese oxidation.</title>
        <authorList>
            <person name="Yu H."/>
            <person name="Leadbetter J.R."/>
        </authorList>
    </citation>
    <scope>NUCLEOTIDE SEQUENCE [LARGE SCALE GENOMIC DNA]</scope>
    <source>
        <strain evidence="10 11">Mn-1</strain>
    </source>
</reference>
<keyword evidence="2 8" id="KW-0808">Transferase</keyword>
<dbReference type="EMBL" id="VTOW01000005">
    <property type="protein sequence ID" value="NKE73197.1"/>
    <property type="molecule type" value="Genomic_DNA"/>
</dbReference>
<keyword evidence="3 8" id="KW-0819">tRNA processing</keyword>
<evidence type="ECO:0000256" key="4">
    <source>
        <dbReference type="ARBA" id="ARBA00022723"/>
    </source>
</evidence>
<dbReference type="HAMAP" id="MF_01445">
    <property type="entry name" value="TsaD"/>
    <property type="match status" value="1"/>
</dbReference>
<comment type="cofactor">
    <cofactor evidence="8">
        <name>Fe(2+)</name>
        <dbReference type="ChEBI" id="CHEBI:29033"/>
    </cofactor>
    <text evidence="8">Binds 1 Fe(2+) ion per subunit.</text>
</comment>
<evidence type="ECO:0000256" key="1">
    <source>
        <dbReference type="ARBA" id="ARBA00022490"/>
    </source>
</evidence>
<dbReference type="PANTHER" id="PTHR11735">
    <property type="entry name" value="TRNA N6-ADENOSINE THREONYLCARBAMOYLTRANSFERASE"/>
    <property type="match status" value="1"/>
</dbReference>
<comment type="catalytic activity">
    <reaction evidence="7 8">
        <text>L-threonylcarbamoyladenylate + adenosine(37) in tRNA = N(6)-L-threonylcarbamoyladenosine(37) in tRNA + AMP + H(+)</text>
        <dbReference type="Rhea" id="RHEA:37059"/>
        <dbReference type="Rhea" id="RHEA-COMP:10162"/>
        <dbReference type="Rhea" id="RHEA-COMP:10163"/>
        <dbReference type="ChEBI" id="CHEBI:15378"/>
        <dbReference type="ChEBI" id="CHEBI:73682"/>
        <dbReference type="ChEBI" id="CHEBI:74411"/>
        <dbReference type="ChEBI" id="CHEBI:74418"/>
        <dbReference type="ChEBI" id="CHEBI:456215"/>
        <dbReference type="EC" id="2.3.1.234"/>
    </reaction>
</comment>
<feature type="domain" description="Gcp-like" evidence="9">
    <location>
        <begin position="24"/>
        <end position="310"/>
    </location>
</feature>
<dbReference type="PRINTS" id="PR00789">
    <property type="entry name" value="OSIALOPTASE"/>
</dbReference>
<comment type="similarity">
    <text evidence="8">Belongs to the KAE1 / TsaD family.</text>
</comment>
<dbReference type="InterPro" id="IPR000905">
    <property type="entry name" value="Gcp-like_dom"/>
</dbReference>
<accession>A0A7X6DTP7</accession>
<keyword evidence="6 8" id="KW-0012">Acyltransferase</keyword>
<dbReference type="GO" id="GO:0005737">
    <property type="term" value="C:cytoplasm"/>
    <property type="evidence" value="ECO:0007669"/>
    <property type="project" value="UniProtKB-SubCell"/>
</dbReference>
<comment type="subcellular location">
    <subcellularLocation>
        <location evidence="8">Cytoplasm</location>
    </subcellularLocation>
</comment>
<dbReference type="InterPro" id="IPR022450">
    <property type="entry name" value="TsaD"/>
</dbReference>
<evidence type="ECO:0000313" key="10">
    <source>
        <dbReference type="EMBL" id="NKE73197.1"/>
    </source>
</evidence>
<feature type="binding site" evidence="8">
    <location>
        <position position="115"/>
    </location>
    <ligand>
        <name>Fe cation</name>
        <dbReference type="ChEBI" id="CHEBI:24875"/>
    </ligand>
</feature>
<dbReference type="GO" id="GO:0002949">
    <property type="term" value="P:tRNA threonylcarbamoyladenosine modification"/>
    <property type="evidence" value="ECO:0007669"/>
    <property type="project" value="UniProtKB-UniRule"/>
</dbReference>
<dbReference type="Pfam" id="PF00814">
    <property type="entry name" value="TsaD"/>
    <property type="match status" value="1"/>
</dbReference>
<dbReference type="PANTHER" id="PTHR11735:SF6">
    <property type="entry name" value="TRNA N6-ADENOSINE THREONYLCARBAMOYLTRANSFERASE, MITOCHONDRIAL"/>
    <property type="match status" value="1"/>
</dbReference>
<sequence length="337" mass="36332">MIILGIETSCDETAVAVTQDGKIILSDLLSSQIDLHRKYGGVVPELACRRHIEVIGLLVKEAIEKSGRSNEQLNAIAVTMGPGLVGALLVGVSIAKSLAYSLKIPLLGIHHLEGHISAAFIEHEDIVFPSIALIVSGGHTNLYYMPQRGKYRLLGKTIDDAAGEILDKGARMLGYSYPGGPVIDRLAQKGDPERIPFPRPYRSSSNLDFSFSGLKTSLMQTLFKMGKAPEDYMSSHPDIAAGYQSAIVDTLVEKTFSAVQRENAKSVMLVGGVAANSLLRKKFLSAGERLGIAVYIPSSRLCTDNGAMIAMAGMSHLEEHHFSSLDLNPSPNLELMS</sequence>
<dbReference type="FunFam" id="3.30.420.40:FF:000012">
    <property type="entry name" value="tRNA N6-adenosine threonylcarbamoyltransferase"/>
    <property type="match status" value="1"/>
</dbReference>
<evidence type="ECO:0000313" key="11">
    <source>
        <dbReference type="Proteomes" id="UP000534783"/>
    </source>
</evidence>
<dbReference type="SUPFAM" id="SSF53067">
    <property type="entry name" value="Actin-like ATPase domain"/>
    <property type="match status" value="1"/>
</dbReference>
<keyword evidence="5 8" id="KW-0408">Iron</keyword>
<feature type="binding site" evidence="8">
    <location>
        <begin position="134"/>
        <end position="138"/>
    </location>
    <ligand>
        <name>substrate</name>
    </ligand>
</feature>
<dbReference type="AlphaFoldDB" id="A0A7X6DTP7"/>
<dbReference type="RefSeq" id="WP_168063134.1">
    <property type="nucleotide sequence ID" value="NZ_VTOW01000005.1"/>
</dbReference>
<evidence type="ECO:0000256" key="7">
    <source>
        <dbReference type="ARBA" id="ARBA00048117"/>
    </source>
</evidence>
<evidence type="ECO:0000256" key="5">
    <source>
        <dbReference type="ARBA" id="ARBA00023004"/>
    </source>
</evidence>
<dbReference type="InterPro" id="IPR043129">
    <property type="entry name" value="ATPase_NBD"/>
</dbReference>
<dbReference type="EC" id="2.3.1.234" evidence="8"/>
<evidence type="ECO:0000256" key="3">
    <source>
        <dbReference type="ARBA" id="ARBA00022694"/>
    </source>
</evidence>
<dbReference type="Gene3D" id="3.30.420.40">
    <property type="match status" value="2"/>
</dbReference>
<dbReference type="GO" id="GO:0005506">
    <property type="term" value="F:iron ion binding"/>
    <property type="evidence" value="ECO:0007669"/>
    <property type="project" value="UniProtKB-UniRule"/>
</dbReference>
<feature type="binding site" evidence="8">
    <location>
        <position position="276"/>
    </location>
    <ligand>
        <name>substrate</name>
    </ligand>
</feature>
<dbReference type="NCBIfam" id="TIGR03723">
    <property type="entry name" value="T6A_TsaD_YgjD"/>
    <property type="match status" value="1"/>
</dbReference>
<gene>
    <name evidence="8 10" type="primary">tsaD</name>
    <name evidence="10" type="ORF">MNODULE_20790</name>
</gene>
<dbReference type="CDD" id="cd24133">
    <property type="entry name" value="ASKHA_NBD_TsaD_bac"/>
    <property type="match status" value="1"/>
</dbReference>
<keyword evidence="11" id="KW-1185">Reference proteome</keyword>
<dbReference type="PROSITE" id="PS01016">
    <property type="entry name" value="GLYCOPROTEASE"/>
    <property type="match status" value="1"/>
</dbReference>
<feature type="binding site" evidence="8">
    <location>
        <position position="184"/>
    </location>
    <ligand>
        <name>substrate</name>
    </ligand>
</feature>
<protein>
    <recommendedName>
        <fullName evidence="8">tRNA N6-adenosine threonylcarbamoyltransferase</fullName>
        <ecNumber evidence="8">2.3.1.234</ecNumber>
    </recommendedName>
    <alternativeName>
        <fullName evidence="8">N6-L-threonylcarbamoyladenine synthase</fullName>
        <shortName evidence="8">t(6)A synthase</shortName>
    </alternativeName>
    <alternativeName>
        <fullName evidence="8">t(6)A37 threonylcarbamoyladenosine biosynthesis protein TsaD</fullName>
    </alternativeName>
    <alternativeName>
        <fullName evidence="8">tRNA threonylcarbamoyladenosine biosynthesis protein TsaD</fullName>
    </alternativeName>
</protein>
<dbReference type="InterPro" id="IPR017860">
    <property type="entry name" value="Peptidase_M22_CS"/>
</dbReference>
<dbReference type="Proteomes" id="UP000534783">
    <property type="component" value="Unassembled WGS sequence"/>
</dbReference>
<feature type="binding site" evidence="8">
    <location>
        <position position="167"/>
    </location>
    <ligand>
        <name>substrate</name>
    </ligand>
</feature>
<organism evidence="10 11">
    <name type="scientific">Candidatus Manganitrophus noduliformans</name>
    <dbReference type="NCBI Taxonomy" id="2606439"/>
    <lineage>
        <taxon>Bacteria</taxon>
        <taxon>Pseudomonadati</taxon>
        <taxon>Nitrospirota</taxon>
        <taxon>Nitrospiria</taxon>
        <taxon>Candidatus Troglogloeales</taxon>
        <taxon>Candidatus Manganitrophaceae</taxon>
        <taxon>Candidatus Manganitrophus</taxon>
    </lineage>
</organism>
<keyword evidence="1 8" id="KW-0963">Cytoplasm</keyword>
<evidence type="ECO:0000259" key="9">
    <source>
        <dbReference type="Pfam" id="PF00814"/>
    </source>
</evidence>
<proteinExistence type="inferred from homology"/>
<evidence type="ECO:0000256" key="8">
    <source>
        <dbReference type="HAMAP-Rule" id="MF_01445"/>
    </source>
</evidence>
<dbReference type="GO" id="GO:0061711">
    <property type="term" value="F:tRNA N(6)-L-threonylcarbamoyladenine synthase activity"/>
    <property type="evidence" value="ECO:0007669"/>
    <property type="project" value="UniProtKB-EC"/>
</dbReference>
<feature type="binding site" evidence="8">
    <location>
        <position position="304"/>
    </location>
    <ligand>
        <name>Fe cation</name>
        <dbReference type="ChEBI" id="CHEBI:24875"/>
    </ligand>
</feature>
<feature type="binding site" evidence="8">
    <location>
        <position position="180"/>
    </location>
    <ligand>
        <name>substrate</name>
    </ligand>
</feature>
<evidence type="ECO:0000256" key="2">
    <source>
        <dbReference type="ARBA" id="ARBA00022679"/>
    </source>
</evidence>
<keyword evidence="4 8" id="KW-0479">Metal-binding</keyword>
<feature type="binding site" evidence="8">
    <location>
        <position position="111"/>
    </location>
    <ligand>
        <name>Fe cation</name>
        <dbReference type="ChEBI" id="CHEBI:24875"/>
    </ligand>
</feature>
<comment type="function">
    <text evidence="8">Required for the formation of a threonylcarbamoyl group on adenosine at position 37 (t(6)A37) in tRNAs that read codons beginning with adenine. Is involved in the transfer of the threonylcarbamoyl moiety of threonylcarbamoyl-AMP (TC-AMP) to the N6 group of A37, together with TsaE and TsaB. TsaD likely plays a direct catalytic role in this reaction.</text>
</comment>
<name>A0A7X6DTP7_9BACT</name>
<dbReference type="FunFam" id="3.30.420.40:FF:000040">
    <property type="entry name" value="tRNA N6-adenosine threonylcarbamoyltransferase"/>
    <property type="match status" value="1"/>
</dbReference>
<comment type="caution">
    <text evidence="10">The sequence shown here is derived from an EMBL/GenBank/DDBJ whole genome shotgun (WGS) entry which is preliminary data.</text>
</comment>
<evidence type="ECO:0000256" key="6">
    <source>
        <dbReference type="ARBA" id="ARBA00023315"/>
    </source>
</evidence>